<dbReference type="EC" id="3.6.1.7" evidence="2 5"/>
<organism evidence="10 11">
    <name type="scientific">Grifola frondosa</name>
    <name type="common">Maitake</name>
    <name type="synonym">Polyporus frondosus</name>
    <dbReference type="NCBI Taxonomy" id="5627"/>
    <lineage>
        <taxon>Eukaryota</taxon>
        <taxon>Fungi</taxon>
        <taxon>Dikarya</taxon>
        <taxon>Basidiomycota</taxon>
        <taxon>Agaricomycotina</taxon>
        <taxon>Agaricomycetes</taxon>
        <taxon>Polyporales</taxon>
        <taxon>Grifolaceae</taxon>
        <taxon>Grifola</taxon>
    </lineage>
</organism>
<protein>
    <recommendedName>
        <fullName evidence="2 5">Acylphosphatase</fullName>
        <ecNumber evidence="2 5">3.6.1.7</ecNumber>
    </recommendedName>
</protein>
<comment type="catalytic activity">
    <reaction evidence="4 5 6">
        <text>an acyl phosphate + H2O = a carboxylate + phosphate + H(+)</text>
        <dbReference type="Rhea" id="RHEA:14965"/>
        <dbReference type="ChEBI" id="CHEBI:15377"/>
        <dbReference type="ChEBI" id="CHEBI:15378"/>
        <dbReference type="ChEBI" id="CHEBI:29067"/>
        <dbReference type="ChEBI" id="CHEBI:43474"/>
        <dbReference type="ChEBI" id="CHEBI:59918"/>
        <dbReference type="EC" id="3.6.1.7"/>
    </reaction>
</comment>
<feature type="region of interest" description="Disordered" evidence="8">
    <location>
        <begin position="124"/>
        <end position="155"/>
    </location>
</feature>
<evidence type="ECO:0000313" key="10">
    <source>
        <dbReference type="EMBL" id="OBZ69573.1"/>
    </source>
</evidence>
<feature type="active site" evidence="5">
    <location>
        <position position="20"/>
    </location>
</feature>
<dbReference type="PANTHER" id="PTHR10029:SF3">
    <property type="entry name" value="ACYLPHOSPHATASE-RELATED"/>
    <property type="match status" value="1"/>
</dbReference>
<dbReference type="PROSITE" id="PS00150">
    <property type="entry name" value="ACYLPHOSPHATASE_1"/>
    <property type="match status" value="1"/>
</dbReference>
<evidence type="ECO:0000256" key="8">
    <source>
        <dbReference type="SAM" id="MobiDB-lite"/>
    </source>
</evidence>
<dbReference type="InterPro" id="IPR017968">
    <property type="entry name" value="Acylphosphatase_CS"/>
</dbReference>
<dbReference type="Gene3D" id="3.30.70.100">
    <property type="match status" value="1"/>
</dbReference>
<dbReference type="AlphaFoldDB" id="A0A1C7LXY4"/>
<dbReference type="OrthoDB" id="7961613at2759"/>
<dbReference type="PANTHER" id="PTHR10029">
    <property type="entry name" value="ACYLPHOSPHATASE"/>
    <property type="match status" value="1"/>
</dbReference>
<dbReference type="Proteomes" id="UP000092993">
    <property type="component" value="Unassembled WGS sequence"/>
</dbReference>
<dbReference type="Pfam" id="PF00708">
    <property type="entry name" value="Acylphosphatase"/>
    <property type="match status" value="1"/>
</dbReference>
<dbReference type="OMA" id="VGWIRNN"/>
<evidence type="ECO:0000256" key="6">
    <source>
        <dbReference type="RuleBase" id="RU000553"/>
    </source>
</evidence>
<dbReference type="GO" id="GO:0003998">
    <property type="term" value="F:acylphosphatase activity"/>
    <property type="evidence" value="ECO:0007669"/>
    <property type="project" value="UniProtKB-EC"/>
</dbReference>
<evidence type="ECO:0000259" key="9">
    <source>
        <dbReference type="PROSITE" id="PS51160"/>
    </source>
</evidence>
<evidence type="ECO:0000256" key="7">
    <source>
        <dbReference type="RuleBase" id="RU004168"/>
    </source>
</evidence>
<feature type="domain" description="Acylphosphatase-like" evidence="9">
    <location>
        <begin position="5"/>
        <end position="97"/>
    </location>
</feature>
<dbReference type="EMBL" id="LUGG01000015">
    <property type="protein sequence ID" value="OBZ69573.1"/>
    <property type="molecule type" value="Genomic_DNA"/>
</dbReference>
<comment type="caution">
    <text evidence="10">The sequence shown here is derived from an EMBL/GenBank/DDBJ whole genome shotgun (WGS) entry which is preliminary data.</text>
</comment>
<dbReference type="SUPFAM" id="SSF54975">
    <property type="entry name" value="Acylphosphatase/BLUF domain-like"/>
    <property type="match status" value="1"/>
</dbReference>
<keyword evidence="11" id="KW-1185">Reference proteome</keyword>
<dbReference type="STRING" id="5627.A0A1C7LXY4"/>
<evidence type="ECO:0000256" key="5">
    <source>
        <dbReference type="PROSITE-ProRule" id="PRU00520"/>
    </source>
</evidence>
<gene>
    <name evidence="10" type="primary">acyP</name>
    <name evidence="10" type="ORF">A0H81_10091</name>
</gene>
<dbReference type="PROSITE" id="PS00151">
    <property type="entry name" value="ACYLPHOSPHATASE_2"/>
    <property type="match status" value="1"/>
</dbReference>
<proteinExistence type="inferred from homology"/>
<dbReference type="InterPro" id="IPR036046">
    <property type="entry name" value="Acylphosphatase-like_dom_sf"/>
</dbReference>
<evidence type="ECO:0000256" key="2">
    <source>
        <dbReference type="ARBA" id="ARBA00012150"/>
    </source>
</evidence>
<dbReference type="PRINTS" id="PR00112">
    <property type="entry name" value="ACYLPHPHTASE"/>
</dbReference>
<dbReference type="InterPro" id="IPR001792">
    <property type="entry name" value="Acylphosphatase-like_dom"/>
</dbReference>
<keyword evidence="3 5" id="KW-0378">Hydrolase</keyword>
<dbReference type="PROSITE" id="PS51160">
    <property type="entry name" value="ACYLPHOSPHATASE_3"/>
    <property type="match status" value="1"/>
</dbReference>
<comment type="similarity">
    <text evidence="1 7">Belongs to the acylphosphatase family.</text>
</comment>
<dbReference type="InterPro" id="IPR020456">
    <property type="entry name" value="Acylphosphatase"/>
</dbReference>
<name>A0A1C7LXY4_GRIFR</name>
<feature type="active site" evidence="5">
    <location>
        <position position="38"/>
    </location>
</feature>
<reference evidence="10 11" key="1">
    <citation type="submission" date="2016-03" db="EMBL/GenBank/DDBJ databases">
        <title>Whole genome sequencing of Grifola frondosa 9006-11.</title>
        <authorList>
            <person name="Min B."/>
            <person name="Park H."/>
            <person name="Kim J.-G."/>
            <person name="Cho H."/>
            <person name="Oh Y.-L."/>
            <person name="Kong W.-S."/>
            <person name="Choi I.-G."/>
        </authorList>
    </citation>
    <scope>NUCLEOTIDE SEQUENCE [LARGE SCALE GENOMIC DNA]</scope>
    <source>
        <strain evidence="10 11">9006-11</strain>
    </source>
</reference>
<evidence type="ECO:0000256" key="4">
    <source>
        <dbReference type="ARBA" id="ARBA00047645"/>
    </source>
</evidence>
<sequence length="177" mass="18940">MANQTFHFLVSGKVQGVGFRAFTRRIAREEGVVGWVRNDSRGNVVGVAQGSEHALSNLTRSSLDRAMLPWKASSFGMKILLEPWSIGNLRSGGDILHRGLVYSLFGITLWGIYQIGSVHRDTLRRGRGRRGARSAIAEGKGGGDERDGTCGSRAGGAQRAGKIVVELSGGVLLSDCS</sequence>
<evidence type="ECO:0000256" key="3">
    <source>
        <dbReference type="ARBA" id="ARBA00022801"/>
    </source>
</evidence>
<accession>A0A1C7LXY4</accession>
<evidence type="ECO:0000313" key="11">
    <source>
        <dbReference type="Proteomes" id="UP000092993"/>
    </source>
</evidence>
<evidence type="ECO:0000256" key="1">
    <source>
        <dbReference type="ARBA" id="ARBA00005614"/>
    </source>
</evidence>